<dbReference type="GO" id="GO:0015562">
    <property type="term" value="F:efflux transmembrane transporter activity"/>
    <property type="evidence" value="ECO:0007669"/>
    <property type="project" value="InterPro"/>
</dbReference>
<evidence type="ECO:0000256" key="6">
    <source>
        <dbReference type="ARBA" id="ARBA00023136"/>
    </source>
</evidence>
<dbReference type="GO" id="GO:0009279">
    <property type="term" value="C:cell outer membrane"/>
    <property type="evidence" value="ECO:0007669"/>
    <property type="project" value="UniProtKB-SubCell"/>
</dbReference>
<dbReference type="SUPFAM" id="SSF56954">
    <property type="entry name" value="Outer membrane efflux proteins (OEP)"/>
    <property type="match status" value="1"/>
</dbReference>
<evidence type="ECO:0000313" key="10">
    <source>
        <dbReference type="Proteomes" id="UP000191153"/>
    </source>
</evidence>
<keyword evidence="7" id="KW-0998">Cell outer membrane</keyword>
<dbReference type="Proteomes" id="UP000191153">
    <property type="component" value="Unassembled WGS sequence"/>
</dbReference>
<evidence type="ECO:0000256" key="5">
    <source>
        <dbReference type="ARBA" id="ARBA00022692"/>
    </source>
</evidence>
<comment type="similarity">
    <text evidence="2">Belongs to the outer membrane factor (OMF) (TC 1.B.17) family.</text>
</comment>
<keyword evidence="6" id="KW-0472">Membrane</keyword>
<feature type="coiled-coil region" evidence="8">
    <location>
        <begin position="548"/>
        <end position="575"/>
    </location>
</feature>
<organism evidence="9 10">
    <name type="scientific">Cetobacterium ceti</name>
    <dbReference type="NCBI Taxonomy" id="180163"/>
    <lineage>
        <taxon>Bacteria</taxon>
        <taxon>Fusobacteriati</taxon>
        <taxon>Fusobacteriota</taxon>
        <taxon>Fusobacteriia</taxon>
        <taxon>Fusobacteriales</taxon>
        <taxon>Fusobacteriaceae</taxon>
        <taxon>Cetobacterium</taxon>
    </lineage>
</organism>
<accession>A0A1T4Q9Q9</accession>
<evidence type="ECO:0000256" key="1">
    <source>
        <dbReference type="ARBA" id="ARBA00004442"/>
    </source>
</evidence>
<keyword evidence="4" id="KW-1134">Transmembrane beta strand</keyword>
<keyword evidence="10" id="KW-1185">Reference proteome</keyword>
<keyword evidence="3" id="KW-0813">Transport</keyword>
<dbReference type="InterPro" id="IPR051906">
    <property type="entry name" value="TolC-like"/>
</dbReference>
<gene>
    <name evidence="9" type="ORF">SAMN02745174_02237</name>
</gene>
<dbReference type="EMBL" id="FUWX01000020">
    <property type="protein sequence ID" value="SKA00435.1"/>
    <property type="molecule type" value="Genomic_DNA"/>
</dbReference>
<reference evidence="9 10" key="1">
    <citation type="submission" date="2017-02" db="EMBL/GenBank/DDBJ databases">
        <authorList>
            <person name="Peterson S.W."/>
        </authorList>
    </citation>
    <scope>NUCLEOTIDE SEQUENCE [LARGE SCALE GENOMIC DNA]</scope>
    <source>
        <strain evidence="9 10">ATCC 700028</strain>
    </source>
</reference>
<protein>
    <submittedName>
        <fullName evidence="9">Outer membrane protein TolC</fullName>
    </submittedName>
</protein>
<evidence type="ECO:0000256" key="8">
    <source>
        <dbReference type="SAM" id="Coils"/>
    </source>
</evidence>
<dbReference type="STRING" id="180163.SAMN02745174_02237"/>
<dbReference type="AlphaFoldDB" id="A0A1T4Q9Q9"/>
<comment type="subcellular location">
    <subcellularLocation>
        <location evidence="1">Cell outer membrane</location>
    </subcellularLocation>
</comment>
<dbReference type="Gene3D" id="1.20.1600.10">
    <property type="entry name" value="Outer membrane efflux proteins (OEP)"/>
    <property type="match status" value="1"/>
</dbReference>
<dbReference type="PANTHER" id="PTHR30026:SF20">
    <property type="entry name" value="OUTER MEMBRANE PROTEIN TOLC"/>
    <property type="match status" value="1"/>
</dbReference>
<dbReference type="PANTHER" id="PTHR30026">
    <property type="entry name" value="OUTER MEMBRANE PROTEIN TOLC"/>
    <property type="match status" value="1"/>
</dbReference>
<evidence type="ECO:0000256" key="3">
    <source>
        <dbReference type="ARBA" id="ARBA00022448"/>
    </source>
</evidence>
<keyword evidence="8" id="KW-0175">Coiled coil</keyword>
<dbReference type="InterPro" id="IPR003423">
    <property type="entry name" value="OMP_efflux"/>
</dbReference>
<dbReference type="GO" id="GO:0015288">
    <property type="term" value="F:porin activity"/>
    <property type="evidence" value="ECO:0007669"/>
    <property type="project" value="TreeGrafter"/>
</dbReference>
<sequence>MKRVCVLFLFIFVSSVEVFCKTLGVGVLLDKSEVSSGMEKKLEKELNLNFAGTNYEPKILKTYVVENNNFKEELSKLEKNPEINGIFVLTYEIPQNLKLKSKNKFYSFPFGFLKENNLLKYKNVNYITGKFNVQEDVKLLKELKPMKKLGVFVPTLNNSEEKIAGIKKLFKKENMPVEIITENTSEENMRNILKTVDGLYLISYGQYGAKPLALANQMKLPTFTIDFSSALNKKSLMGYDLRSEIDRRLRGGALSYMLYKTKNKRNLIGEIGDIKKTIFYNMDIGNEIDCYPSLLFLQNIQELNKNEEKKQYLGFKEAINRALIANNNLLSARNTMESFIYNVGVANSKRLPQLSLNAQYNRLDKDITSIPMNKPENSVNSYVKLSQVIFNDQINANVYIQKQQLKNSQAAYEQAKKDTIYYVASTYLNILQLNAQLKIQESNYKVVKESLNVARVNYKVGASGAQDVYRLESSLSSALSNIAEVKGQIKIAEASLNRLLNYPIDNSYTYENFNKISQDFVMGKDFLKKYAYGSSGTNKLLNFLINGAVENSENLENVENNINIKKREYTAAGRERYIPSIEAFGQYNKNNIITPWGENSNVHGPSEYWQGGVAITLPLIQGGETIEQRKMIEKQIESLSYKKKELNNEIAQNVSQTFTKLLTDYIQSYTSEVSATSAEKNLKIVSNLYAAGNGTITDLLDAQNSTLAAQLNHVIANYNMFNSAVKLENLYGDYTITKTPLERQAIINKLESIMN</sequence>
<dbReference type="Pfam" id="PF02321">
    <property type="entry name" value="OEP"/>
    <property type="match status" value="2"/>
</dbReference>
<keyword evidence="5" id="KW-0812">Transmembrane</keyword>
<name>A0A1T4Q9Q9_9FUSO</name>
<evidence type="ECO:0000256" key="4">
    <source>
        <dbReference type="ARBA" id="ARBA00022452"/>
    </source>
</evidence>
<proteinExistence type="inferred from homology"/>
<evidence type="ECO:0000313" key="9">
    <source>
        <dbReference type="EMBL" id="SKA00435.1"/>
    </source>
</evidence>
<evidence type="ECO:0000256" key="2">
    <source>
        <dbReference type="ARBA" id="ARBA00007613"/>
    </source>
</evidence>
<dbReference type="GO" id="GO:1990281">
    <property type="term" value="C:efflux pump complex"/>
    <property type="evidence" value="ECO:0007669"/>
    <property type="project" value="TreeGrafter"/>
</dbReference>
<evidence type="ECO:0000256" key="7">
    <source>
        <dbReference type="ARBA" id="ARBA00023237"/>
    </source>
</evidence>